<accession>A0A1M6V9M9</accession>
<organism evidence="1 2">
    <name type="scientific">Actinacidiphila paucisporea</name>
    <dbReference type="NCBI Taxonomy" id="310782"/>
    <lineage>
        <taxon>Bacteria</taxon>
        <taxon>Bacillati</taxon>
        <taxon>Actinomycetota</taxon>
        <taxon>Actinomycetes</taxon>
        <taxon>Kitasatosporales</taxon>
        <taxon>Streptomycetaceae</taxon>
        <taxon>Actinacidiphila</taxon>
    </lineage>
</organism>
<sequence length="79" mass="8844">MRHEACEFVGGPLDGRSIEVIVGMTGQPPKAYTVPAGERTYVYHRAHGERGRNRTPWVFVYAPDGKPPPGPKWPWSKRG</sequence>
<keyword evidence="2" id="KW-1185">Reference proteome</keyword>
<protein>
    <submittedName>
        <fullName evidence="1">Uncharacterized protein</fullName>
    </submittedName>
</protein>
<dbReference type="AlphaFoldDB" id="A0A1M6V9M9"/>
<evidence type="ECO:0000313" key="2">
    <source>
        <dbReference type="Proteomes" id="UP000184111"/>
    </source>
</evidence>
<dbReference type="EMBL" id="FRBI01000001">
    <property type="protein sequence ID" value="SHK78091.1"/>
    <property type="molecule type" value="Genomic_DNA"/>
</dbReference>
<dbReference type="OrthoDB" id="3855550at2"/>
<dbReference type="Proteomes" id="UP000184111">
    <property type="component" value="Unassembled WGS sequence"/>
</dbReference>
<name>A0A1M6V9M9_9ACTN</name>
<dbReference type="STRING" id="310782.SAMN05216499_101619"/>
<reference evidence="1 2" key="1">
    <citation type="submission" date="2016-11" db="EMBL/GenBank/DDBJ databases">
        <authorList>
            <person name="Jaros S."/>
            <person name="Januszkiewicz K."/>
            <person name="Wedrychowicz H."/>
        </authorList>
    </citation>
    <scope>NUCLEOTIDE SEQUENCE [LARGE SCALE GENOMIC DNA]</scope>
    <source>
        <strain evidence="1 2">CGMCC 4.2025</strain>
    </source>
</reference>
<proteinExistence type="predicted"/>
<evidence type="ECO:0000313" key="1">
    <source>
        <dbReference type="EMBL" id="SHK78091.1"/>
    </source>
</evidence>
<gene>
    <name evidence="1" type="ORF">SAMN05216499_101619</name>
</gene>
<dbReference type="RefSeq" id="WP_073493266.1">
    <property type="nucleotide sequence ID" value="NZ_FRBI01000001.1"/>
</dbReference>